<dbReference type="PANTHER" id="PTHR10366:SF639">
    <property type="entry name" value="3BETA-HYDROXYSTEROID-DEHYDROGENASE_DECARBOXYLASE ISOFORM 3"/>
    <property type="match status" value="1"/>
</dbReference>
<protein>
    <recommendedName>
        <fullName evidence="7">Reticulon-like protein</fullName>
    </recommendedName>
</protein>
<dbReference type="Gene3D" id="3.40.50.720">
    <property type="entry name" value="NAD(P)-binding Rossmann-like Domain"/>
    <property type="match status" value="1"/>
</dbReference>
<dbReference type="SUPFAM" id="SSF51735">
    <property type="entry name" value="NAD(P)-binding Rossmann-fold domains"/>
    <property type="match status" value="1"/>
</dbReference>
<dbReference type="InterPro" id="IPR050425">
    <property type="entry name" value="NAD(P)_dehydrat-like"/>
</dbReference>
<dbReference type="InterPro" id="IPR003388">
    <property type="entry name" value="Reticulon"/>
</dbReference>
<dbReference type="InterPro" id="IPR002225">
    <property type="entry name" value="3Beta_OHSteriod_DH/Estase"/>
</dbReference>
<feature type="transmembrane region" description="Helical" evidence="7">
    <location>
        <begin position="399"/>
        <end position="415"/>
    </location>
</feature>
<feature type="transmembrane region" description="Helical" evidence="7">
    <location>
        <begin position="550"/>
        <end position="575"/>
    </location>
</feature>
<evidence type="ECO:0000256" key="1">
    <source>
        <dbReference type="ARBA" id="ARBA00004477"/>
    </source>
</evidence>
<dbReference type="Pfam" id="PF01073">
    <property type="entry name" value="3Beta_HSD"/>
    <property type="match status" value="1"/>
</dbReference>
<evidence type="ECO:0000256" key="3">
    <source>
        <dbReference type="ARBA" id="ARBA00022824"/>
    </source>
</evidence>
<evidence type="ECO:0000313" key="10">
    <source>
        <dbReference type="Proteomes" id="UP001141806"/>
    </source>
</evidence>
<comment type="subcellular location">
    <subcellularLocation>
        <location evidence="1 7">Endoplasmic reticulum membrane</location>
        <topology evidence="1 7">Multi-pass membrane protein</topology>
    </subcellularLocation>
</comment>
<feature type="domain" description="Reticulon" evidence="8">
    <location>
        <begin position="387"/>
        <end position="539"/>
    </location>
</feature>
<evidence type="ECO:0000259" key="8">
    <source>
        <dbReference type="PROSITE" id="PS50845"/>
    </source>
</evidence>
<evidence type="ECO:0000313" key="9">
    <source>
        <dbReference type="EMBL" id="KAJ4956546.1"/>
    </source>
</evidence>
<dbReference type="OrthoDB" id="10058185at2759"/>
<feature type="transmembrane region" description="Helical" evidence="7">
    <location>
        <begin position="693"/>
        <end position="713"/>
    </location>
</feature>
<evidence type="ECO:0000256" key="7">
    <source>
        <dbReference type="RuleBase" id="RU363132"/>
    </source>
</evidence>
<reference evidence="9" key="1">
    <citation type="journal article" date="2023" name="Plant J.">
        <title>The genome of the king protea, Protea cynaroides.</title>
        <authorList>
            <person name="Chang J."/>
            <person name="Duong T.A."/>
            <person name="Schoeman C."/>
            <person name="Ma X."/>
            <person name="Roodt D."/>
            <person name="Barker N."/>
            <person name="Li Z."/>
            <person name="Van de Peer Y."/>
            <person name="Mizrachi E."/>
        </authorList>
    </citation>
    <scope>NUCLEOTIDE SEQUENCE</scope>
    <source>
        <tissue evidence="9">Young leaves</tissue>
    </source>
</reference>
<feature type="transmembrane region" description="Helical" evidence="7">
    <location>
        <begin position="507"/>
        <end position="530"/>
    </location>
</feature>
<dbReference type="GO" id="GO:0016616">
    <property type="term" value="F:oxidoreductase activity, acting on the CH-OH group of donors, NAD or NADP as acceptor"/>
    <property type="evidence" value="ECO:0007669"/>
    <property type="project" value="InterPro"/>
</dbReference>
<evidence type="ECO:0000256" key="5">
    <source>
        <dbReference type="ARBA" id="ARBA00023002"/>
    </source>
</evidence>
<comment type="caution">
    <text evidence="9">The sequence shown here is derived from an EMBL/GenBank/DDBJ whole genome shotgun (WGS) entry which is preliminary data.</text>
</comment>
<name>A0A9Q0H0S7_9MAGN</name>
<keyword evidence="5" id="KW-0560">Oxidoreductase</keyword>
<dbReference type="InterPro" id="IPR036291">
    <property type="entry name" value="NAD(P)-bd_dom_sf"/>
</dbReference>
<dbReference type="GO" id="GO:0006694">
    <property type="term" value="P:steroid biosynthetic process"/>
    <property type="evidence" value="ECO:0007669"/>
    <property type="project" value="InterPro"/>
</dbReference>
<sequence>MAMLEGSIDENPGACAVLGGQSFVGRSLVLQLLKSKKWILRIADSAPSLNLDLDENSVLSEALLTGHASYFQVDVRDKSQIIRAIEGSSVVFHMDTTDSSIDDFYHQYMITVQGTKNVINACRECRVKRLIYNSSADVVFDGIHDIHNGDESMPLPWRFMDTLIELKAQAEGLVLHANTIDGLLTCALRPSNVFGPGDTHLVLFLMKGAKSGWAKFIIGNGENMCDFTYVENVSHAHIVAEEALCCQMDSVAGKAFFITNLQPMKFWDFVSHMLEGLGNQRPTMHLPAWIVWSILVLVKWAQEKLGYHRNSHSILTPVLFHLLSRTRTFNCSNAQKHLGYSPIVSLNEGIALTVESFPHLAEGSSSAMYQDFSKPSKADRLLGSGKVADILLWRDEKKSFTHFLALVLLFYWYLLSGRTFISSTAKLMLLLSVILFCHGFLPLTMFGFTIQRTLSSYFEISETTIKDAFKRLASLWNRWALTLKSFAQGGNWNTFFKVAVSLYFLELLFSFSFSAVVGVGLVLAFTIFFVYEQYEEELDRRRITNYRSEFVSAAVLRGSWFMVLFANFNCFVVLLDNFLFHDPDLIFPSVADRDLFQSYCVFLGTTLMHFLSNSSSTFGNVTTKTYPFAFKLASAGYLLTMFGDCVITFVVNVGSRVDKIKVIEVEEGVAGKKMASMGVNPIFLKTSSFGDTLLLIFTLCFHFVFEVIAVGVAGS</sequence>
<dbReference type="Proteomes" id="UP001141806">
    <property type="component" value="Unassembled WGS sequence"/>
</dbReference>
<dbReference type="AlphaFoldDB" id="A0A9Q0H0S7"/>
<feature type="transmembrane region" description="Helical" evidence="7">
    <location>
        <begin position="595"/>
        <end position="611"/>
    </location>
</feature>
<dbReference type="EMBL" id="JAMYWD010000011">
    <property type="protein sequence ID" value="KAJ4956546.1"/>
    <property type="molecule type" value="Genomic_DNA"/>
</dbReference>
<evidence type="ECO:0000256" key="2">
    <source>
        <dbReference type="ARBA" id="ARBA00022692"/>
    </source>
</evidence>
<dbReference type="GO" id="GO:0005789">
    <property type="term" value="C:endoplasmic reticulum membrane"/>
    <property type="evidence" value="ECO:0007669"/>
    <property type="project" value="UniProtKB-SubCell"/>
</dbReference>
<dbReference type="PROSITE" id="PS50845">
    <property type="entry name" value="RETICULON"/>
    <property type="match status" value="1"/>
</dbReference>
<accession>A0A9Q0H0S7</accession>
<gene>
    <name evidence="9" type="ORF">NE237_013329</name>
</gene>
<dbReference type="Pfam" id="PF02453">
    <property type="entry name" value="Reticulon"/>
    <property type="match status" value="1"/>
</dbReference>
<keyword evidence="6 7" id="KW-0472">Membrane</keyword>
<organism evidence="9 10">
    <name type="scientific">Protea cynaroides</name>
    <dbReference type="NCBI Taxonomy" id="273540"/>
    <lineage>
        <taxon>Eukaryota</taxon>
        <taxon>Viridiplantae</taxon>
        <taxon>Streptophyta</taxon>
        <taxon>Embryophyta</taxon>
        <taxon>Tracheophyta</taxon>
        <taxon>Spermatophyta</taxon>
        <taxon>Magnoliopsida</taxon>
        <taxon>Proteales</taxon>
        <taxon>Proteaceae</taxon>
        <taxon>Protea</taxon>
    </lineage>
</organism>
<keyword evidence="3 7" id="KW-0256">Endoplasmic reticulum</keyword>
<comment type="caution">
    <text evidence="7">Lacks conserved residue(s) required for the propagation of feature annotation.</text>
</comment>
<proteinExistence type="predicted"/>
<keyword evidence="2 7" id="KW-0812">Transmembrane</keyword>
<keyword evidence="4 7" id="KW-1133">Transmembrane helix</keyword>
<feature type="transmembrane region" description="Helical" evidence="7">
    <location>
        <begin position="427"/>
        <end position="450"/>
    </location>
</feature>
<evidence type="ECO:0000256" key="4">
    <source>
        <dbReference type="ARBA" id="ARBA00022989"/>
    </source>
</evidence>
<dbReference type="PANTHER" id="PTHR10366">
    <property type="entry name" value="NAD DEPENDENT EPIMERASE/DEHYDRATASE"/>
    <property type="match status" value="1"/>
</dbReference>
<evidence type="ECO:0000256" key="6">
    <source>
        <dbReference type="ARBA" id="ARBA00023136"/>
    </source>
</evidence>
<feature type="transmembrane region" description="Helical" evidence="7">
    <location>
        <begin position="632"/>
        <end position="651"/>
    </location>
</feature>
<keyword evidence="10" id="KW-1185">Reference proteome</keyword>